<dbReference type="AlphaFoldDB" id="A0A857DML2"/>
<sequence>MQKNTSLEEAQSLIFDYCPLTEKENNYLADTLDRVLAEDIVARENIPPFSRSPYDGFVFRAEDTVGASEANPVTFEVIEEVPAGYTAQNAVSKGQAIKILTGAPIPEGADAVAKFEEVEVQGSKISVSKAFMHGEDIVPAGEDIAVGDLIAAEGTVVTAPLMGLMASLGVAEVLVYKRPKIAIISTGDELRDVTEPLAPGKIRNSNSYTLQGYLRSLGAEPVVMGICKDKKEDVAALVEEAWKHSELVLTTGGVSVGDYDVIRHAADYLGAETLFWKIEIKPGSPCLAAVKDGKMLIGLSGNPAAAMVTFQLMAVPYIKKMTGRKDYCYRKIEVTLKKDFRKPSPRRRFLRGRMLYENGMVIMESTGEQGNGVLRSMLGCDILAEIPEKSGPVKAGEKLTAYIIE</sequence>
<evidence type="ECO:0000313" key="16">
    <source>
        <dbReference type="Proteomes" id="UP000430508"/>
    </source>
</evidence>
<proteinExistence type="inferred from homology"/>
<dbReference type="UniPathway" id="UPA00344"/>
<gene>
    <name evidence="15" type="ORF">GQ588_12075</name>
</gene>
<dbReference type="EMBL" id="CP046996">
    <property type="protein sequence ID" value="QHA01326.1"/>
    <property type="molecule type" value="Genomic_DNA"/>
</dbReference>
<dbReference type="GO" id="GO:0006777">
    <property type="term" value="P:Mo-molybdopterin cofactor biosynthetic process"/>
    <property type="evidence" value="ECO:0007669"/>
    <property type="project" value="UniProtKB-UniRule"/>
</dbReference>
<evidence type="ECO:0000256" key="4">
    <source>
        <dbReference type="ARBA" id="ARBA00010763"/>
    </source>
</evidence>
<dbReference type="InterPro" id="IPR036135">
    <property type="entry name" value="MoeA_linker/N_sf"/>
</dbReference>
<keyword evidence="7 13" id="KW-0500">Molybdenum</keyword>
<evidence type="ECO:0000256" key="11">
    <source>
        <dbReference type="ARBA" id="ARBA00023150"/>
    </source>
</evidence>
<dbReference type="InterPro" id="IPR036425">
    <property type="entry name" value="MoaB/Mog-like_dom_sf"/>
</dbReference>
<dbReference type="Gene3D" id="3.90.105.10">
    <property type="entry name" value="Molybdopterin biosynthesis moea protein, domain 2"/>
    <property type="match status" value="1"/>
</dbReference>
<dbReference type="SUPFAM" id="SSF63882">
    <property type="entry name" value="MoeA N-terminal region -like"/>
    <property type="match status" value="1"/>
</dbReference>
<dbReference type="Pfam" id="PF03454">
    <property type="entry name" value="MoeA_C"/>
    <property type="match status" value="1"/>
</dbReference>
<dbReference type="Gene3D" id="2.40.340.10">
    <property type="entry name" value="MoeA, C-terminal, domain IV"/>
    <property type="match status" value="1"/>
</dbReference>
<keyword evidence="8 13" id="KW-0808">Transferase</keyword>
<dbReference type="Proteomes" id="UP000430508">
    <property type="component" value="Chromosome"/>
</dbReference>
<evidence type="ECO:0000256" key="8">
    <source>
        <dbReference type="ARBA" id="ARBA00022679"/>
    </source>
</evidence>
<evidence type="ECO:0000256" key="3">
    <source>
        <dbReference type="ARBA" id="ARBA00005046"/>
    </source>
</evidence>
<keyword evidence="9 13" id="KW-0479">Metal-binding</keyword>
<dbReference type="CDD" id="cd00887">
    <property type="entry name" value="MoeA"/>
    <property type="match status" value="1"/>
</dbReference>
<dbReference type="SUPFAM" id="SSF53218">
    <property type="entry name" value="Molybdenum cofactor biosynthesis proteins"/>
    <property type="match status" value="1"/>
</dbReference>
<dbReference type="NCBIfam" id="NF045515">
    <property type="entry name" value="Glp_gephyrin"/>
    <property type="match status" value="1"/>
</dbReference>
<dbReference type="InterPro" id="IPR005110">
    <property type="entry name" value="MoeA_linker/N"/>
</dbReference>
<dbReference type="GO" id="GO:0061599">
    <property type="term" value="F:molybdopterin molybdotransferase activity"/>
    <property type="evidence" value="ECO:0007669"/>
    <property type="project" value="UniProtKB-UniRule"/>
</dbReference>
<evidence type="ECO:0000256" key="12">
    <source>
        <dbReference type="ARBA" id="ARBA00047317"/>
    </source>
</evidence>
<dbReference type="PANTHER" id="PTHR10192">
    <property type="entry name" value="MOLYBDOPTERIN BIOSYNTHESIS PROTEIN"/>
    <property type="match status" value="1"/>
</dbReference>
<evidence type="ECO:0000256" key="7">
    <source>
        <dbReference type="ARBA" id="ARBA00022505"/>
    </source>
</evidence>
<dbReference type="GO" id="GO:0046872">
    <property type="term" value="F:metal ion binding"/>
    <property type="evidence" value="ECO:0007669"/>
    <property type="project" value="UniProtKB-UniRule"/>
</dbReference>
<dbReference type="Pfam" id="PF00994">
    <property type="entry name" value="MoCF_biosynth"/>
    <property type="match status" value="1"/>
</dbReference>
<evidence type="ECO:0000256" key="1">
    <source>
        <dbReference type="ARBA" id="ARBA00001946"/>
    </source>
</evidence>
<dbReference type="GO" id="GO:0005829">
    <property type="term" value="C:cytosol"/>
    <property type="evidence" value="ECO:0007669"/>
    <property type="project" value="TreeGrafter"/>
</dbReference>
<dbReference type="EC" id="2.10.1.1" evidence="5 13"/>
<protein>
    <recommendedName>
        <fullName evidence="6 13">Molybdopterin molybdenumtransferase</fullName>
        <ecNumber evidence="5 13">2.10.1.1</ecNumber>
    </recommendedName>
</protein>
<dbReference type="FunFam" id="3.40.980.10:FF:000004">
    <property type="entry name" value="Molybdopterin molybdenumtransferase"/>
    <property type="match status" value="1"/>
</dbReference>
<dbReference type="SUPFAM" id="SSF63867">
    <property type="entry name" value="MoeA C-terminal domain-like"/>
    <property type="match status" value="1"/>
</dbReference>
<feature type="domain" description="MoaB/Mog" evidence="14">
    <location>
        <begin position="182"/>
        <end position="320"/>
    </location>
</feature>
<comment type="cofactor">
    <cofactor evidence="1 13">
        <name>Mg(2+)</name>
        <dbReference type="ChEBI" id="CHEBI:18420"/>
    </cofactor>
</comment>
<accession>A0A857DML2</accession>
<dbReference type="FunFam" id="2.170.190.11:FF:000001">
    <property type="entry name" value="Molybdopterin molybdenumtransferase"/>
    <property type="match status" value="1"/>
</dbReference>
<evidence type="ECO:0000256" key="5">
    <source>
        <dbReference type="ARBA" id="ARBA00013269"/>
    </source>
</evidence>
<dbReference type="InterPro" id="IPR036688">
    <property type="entry name" value="MoeA_C_domain_IV_sf"/>
</dbReference>
<comment type="similarity">
    <text evidence="4 13">Belongs to the MoeA family.</text>
</comment>
<comment type="pathway">
    <text evidence="3 13">Cofactor biosynthesis; molybdopterin biosynthesis.</text>
</comment>
<evidence type="ECO:0000256" key="10">
    <source>
        <dbReference type="ARBA" id="ARBA00022842"/>
    </source>
</evidence>
<comment type="catalytic activity">
    <reaction evidence="12">
        <text>adenylyl-molybdopterin + molybdate = Mo-molybdopterin + AMP + H(+)</text>
        <dbReference type="Rhea" id="RHEA:35047"/>
        <dbReference type="ChEBI" id="CHEBI:15378"/>
        <dbReference type="ChEBI" id="CHEBI:36264"/>
        <dbReference type="ChEBI" id="CHEBI:62727"/>
        <dbReference type="ChEBI" id="CHEBI:71302"/>
        <dbReference type="ChEBI" id="CHEBI:456215"/>
        <dbReference type="EC" id="2.10.1.1"/>
    </reaction>
</comment>
<dbReference type="RefSeq" id="WP_019225268.1">
    <property type="nucleotide sequence ID" value="NZ_CP046996.1"/>
</dbReference>
<comment type="function">
    <text evidence="2 13">Catalyzes the insertion of molybdate into adenylated molybdopterin with the concomitant release of AMP.</text>
</comment>
<dbReference type="SMART" id="SM00852">
    <property type="entry name" value="MoCF_biosynth"/>
    <property type="match status" value="1"/>
</dbReference>
<evidence type="ECO:0000256" key="9">
    <source>
        <dbReference type="ARBA" id="ARBA00022723"/>
    </source>
</evidence>
<evidence type="ECO:0000259" key="14">
    <source>
        <dbReference type="SMART" id="SM00852"/>
    </source>
</evidence>
<organism evidence="15 16">
    <name type="scientific">Dehalobacter restrictus</name>
    <dbReference type="NCBI Taxonomy" id="55583"/>
    <lineage>
        <taxon>Bacteria</taxon>
        <taxon>Bacillati</taxon>
        <taxon>Bacillota</taxon>
        <taxon>Clostridia</taxon>
        <taxon>Eubacteriales</taxon>
        <taxon>Desulfitobacteriaceae</taxon>
        <taxon>Dehalobacter</taxon>
    </lineage>
</organism>
<dbReference type="PANTHER" id="PTHR10192:SF5">
    <property type="entry name" value="GEPHYRIN"/>
    <property type="match status" value="1"/>
</dbReference>
<dbReference type="NCBIfam" id="TIGR00177">
    <property type="entry name" value="molyb_syn"/>
    <property type="match status" value="1"/>
</dbReference>
<dbReference type="Pfam" id="PF03453">
    <property type="entry name" value="MoeA_N"/>
    <property type="match status" value="1"/>
</dbReference>
<dbReference type="InterPro" id="IPR001453">
    <property type="entry name" value="MoaB/Mog_dom"/>
</dbReference>
<name>A0A857DML2_9FIRM</name>
<keyword evidence="10 13" id="KW-0460">Magnesium</keyword>
<dbReference type="Gene3D" id="2.170.190.11">
    <property type="entry name" value="Molybdopterin biosynthesis moea protein, domain 3"/>
    <property type="match status" value="1"/>
</dbReference>
<reference evidence="15 16" key="1">
    <citation type="submission" date="2019-12" db="EMBL/GenBank/DDBJ databases">
        <title>Sequence classification of anaerobic respiratory reductive dehalogenases: First we see many, then we see few.</title>
        <authorList>
            <person name="Molenda O."/>
            <person name="Puentes Jacome L.A."/>
            <person name="Cao X."/>
            <person name="Nesbo C.L."/>
            <person name="Tang S."/>
            <person name="Morson N."/>
            <person name="Patron J."/>
            <person name="Lomheim L."/>
            <person name="Wishart D.S."/>
            <person name="Edwards E.A."/>
        </authorList>
    </citation>
    <scope>NUCLEOTIDE SEQUENCE [LARGE SCALE GENOMIC DNA]</scope>
    <source>
        <strain evidence="15 16">12DCA</strain>
    </source>
</reference>
<evidence type="ECO:0000313" key="15">
    <source>
        <dbReference type="EMBL" id="QHA01326.1"/>
    </source>
</evidence>
<evidence type="ECO:0000256" key="2">
    <source>
        <dbReference type="ARBA" id="ARBA00002901"/>
    </source>
</evidence>
<evidence type="ECO:0000256" key="6">
    <source>
        <dbReference type="ARBA" id="ARBA00021108"/>
    </source>
</evidence>
<dbReference type="InterPro" id="IPR038987">
    <property type="entry name" value="MoeA-like"/>
</dbReference>
<keyword evidence="11 13" id="KW-0501">Molybdenum cofactor biosynthesis</keyword>
<dbReference type="InterPro" id="IPR005111">
    <property type="entry name" value="MoeA_C_domain_IV"/>
</dbReference>
<evidence type="ECO:0000256" key="13">
    <source>
        <dbReference type="RuleBase" id="RU365090"/>
    </source>
</evidence>
<dbReference type="Gene3D" id="3.40.980.10">
    <property type="entry name" value="MoaB/Mog-like domain"/>
    <property type="match status" value="1"/>
</dbReference>